<keyword evidence="1" id="KW-0812">Transmembrane</keyword>
<keyword evidence="1" id="KW-1133">Transmembrane helix</keyword>
<dbReference type="AlphaFoldDB" id="A0A8H4VHE7"/>
<protein>
    <recommendedName>
        <fullName evidence="4">Transmembrane protein</fullName>
    </recommendedName>
</protein>
<dbReference type="Proteomes" id="UP000521872">
    <property type="component" value="Unassembled WGS sequence"/>
</dbReference>
<feature type="transmembrane region" description="Helical" evidence="1">
    <location>
        <begin position="172"/>
        <end position="195"/>
    </location>
</feature>
<feature type="transmembrane region" description="Helical" evidence="1">
    <location>
        <begin position="254"/>
        <end position="275"/>
    </location>
</feature>
<gene>
    <name evidence="2" type="ORF">D9613_010431</name>
</gene>
<organism evidence="2 3">
    <name type="scientific">Agrocybe pediades</name>
    <dbReference type="NCBI Taxonomy" id="84607"/>
    <lineage>
        <taxon>Eukaryota</taxon>
        <taxon>Fungi</taxon>
        <taxon>Dikarya</taxon>
        <taxon>Basidiomycota</taxon>
        <taxon>Agaricomycotina</taxon>
        <taxon>Agaricomycetes</taxon>
        <taxon>Agaricomycetidae</taxon>
        <taxon>Agaricales</taxon>
        <taxon>Agaricineae</taxon>
        <taxon>Strophariaceae</taxon>
        <taxon>Agrocybe</taxon>
    </lineage>
</organism>
<keyword evidence="3" id="KW-1185">Reference proteome</keyword>
<feature type="transmembrane region" description="Helical" evidence="1">
    <location>
        <begin position="24"/>
        <end position="47"/>
    </location>
</feature>
<feature type="transmembrane region" description="Helical" evidence="1">
    <location>
        <begin position="130"/>
        <end position="152"/>
    </location>
</feature>
<dbReference type="OrthoDB" id="3038990at2759"/>
<evidence type="ECO:0000256" key="1">
    <source>
        <dbReference type="SAM" id="Phobius"/>
    </source>
</evidence>
<accession>A0A8H4VHE7</accession>
<dbReference type="EMBL" id="JAACJL010000059">
    <property type="protein sequence ID" value="KAF4609851.1"/>
    <property type="molecule type" value="Genomic_DNA"/>
</dbReference>
<name>A0A8H4VHE7_9AGAR</name>
<keyword evidence="1" id="KW-0472">Membrane</keyword>
<evidence type="ECO:0000313" key="2">
    <source>
        <dbReference type="EMBL" id="KAF4609851.1"/>
    </source>
</evidence>
<feature type="transmembrane region" description="Helical" evidence="1">
    <location>
        <begin position="67"/>
        <end position="88"/>
    </location>
</feature>
<evidence type="ECO:0008006" key="4">
    <source>
        <dbReference type="Google" id="ProtNLM"/>
    </source>
</evidence>
<feature type="transmembrane region" description="Helical" evidence="1">
    <location>
        <begin position="230"/>
        <end position="248"/>
    </location>
</feature>
<sequence length="361" mass="39846">MATNGTIPALPNPFTPMAFLPPDLAFQVTISTYILIGSCGIMVWDILNNLPSDIRLLKDYRITYPTIVYFISRLGALGYVLASTIFETAPTGNCRVFEKVVDWLFPVAVPFTSLLFFFRVRAIFDNNKFVVAFFGFMWLAVLAGCLTVTQGVTGANIGTTNYCINASLEGYVSAAAIIPLVNDTLVFIAISWRLLMNSHLEANLKDGVRTLVFGVHMPAFSKSLLQDGQAYYLTTVTTSLMTVIMLYIKAVPVSYQTMFTVPNIMLMNIMACRVFRNTKFGIFRENTYSSARYKSTVKDDKFAVPLSLTSGGTAGRNGRQVRGQVSETTLGHDAVMKTVEYDSDSGKYGEYPPVTVGDHNV</sequence>
<feature type="transmembrane region" description="Helical" evidence="1">
    <location>
        <begin position="100"/>
        <end position="118"/>
    </location>
</feature>
<evidence type="ECO:0000313" key="3">
    <source>
        <dbReference type="Proteomes" id="UP000521872"/>
    </source>
</evidence>
<reference evidence="2 3" key="1">
    <citation type="submission" date="2019-12" db="EMBL/GenBank/DDBJ databases">
        <authorList>
            <person name="Floudas D."/>
            <person name="Bentzer J."/>
            <person name="Ahren D."/>
            <person name="Johansson T."/>
            <person name="Persson P."/>
            <person name="Tunlid A."/>
        </authorList>
    </citation>
    <scope>NUCLEOTIDE SEQUENCE [LARGE SCALE GENOMIC DNA]</scope>
    <source>
        <strain evidence="2 3">CBS 102.39</strain>
    </source>
</reference>
<comment type="caution">
    <text evidence="2">The sequence shown here is derived from an EMBL/GenBank/DDBJ whole genome shotgun (WGS) entry which is preliminary data.</text>
</comment>
<proteinExistence type="predicted"/>